<name>A0A7W3JKQ2_9MICO</name>
<dbReference type="SUPFAM" id="SSF53448">
    <property type="entry name" value="Nucleotide-diphospho-sugar transferases"/>
    <property type="match status" value="1"/>
</dbReference>
<evidence type="ECO:0008006" key="5">
    <source>
        <dbReference type="Google" id="ProtNLM"/>
    </source>
</evidence>
<reference evidence="2 4" key="2">
    <citation type="submission" date="2020-07" db="EMBL/GenBank/DDBJ databases">
        <title>Sequencing the genomes of 1000 actinobacteria strains.</title>
        <authorList>
            <person name="Klenk H.-P."/>
        </authorList>
    </citation>
    <scope>NUCLEOTIDE SEQUENCE [LARGE SCALE GENOMIC DNA]</scope>
    <source>
        <strain evidence="2 4">DSM 10309</strain>
    </source>
</reference>
<evidence type="ECO:0000313" key="2">
    <source>
        <dbReference type="EMBL" id="MBA8814674.1"/>
    </source>
</evidence>
<dbReference type="Proteomes" id="UP000321154">
    <property type="component" value="Unassembled WGS sequence"/>
</dbReference>
<reference evidence="1 3" key="1">
    <citation type="submission" date="2019-07" db="EMBL/GenBank/DDBJ databases">
        <title>Whole genome shotgun sequence of Frigoribacterium faeni NBRC 103066.</title>
        <authorList>
            <person name="Hosoyama A."/>
            <person name="Uohara A."/>
            <person name="Ohji S."/>
            <person name="Ichikawa N."/>
        </authorList>
    </citation>
    <scope>NUCLEOTIDE SEQUENCE [LARGE SCALE GENOMIC DNA]</scope>
    <source>
        <strain evidence="1 3">NBRC 103066</strain>
    </source>
</reference>
<dbReference type="EMBL" id="JACGWW010000006">
    <property type="protein sequence ID" value="MBA8814674.1"/>
    <property type="molecule type" value="Genomic_DNA"/>
</dbReference>
<protein>
    <recommendedName>
        <fullName evidence="5">Galactosyltransferase C-terminal domain-containing protein</fullName>
    </recommendedName>
</protein>
<keyword evidence="3" id="KW-1185">Reference proteome</keyword>
<dbReference type="AlphaFoldDB" id="A0A7W3JKQ2"/>
<dbReference type="Gene3D" id="3.90.550.10">
    <property type="entry name" value="Spore Coat Polysaccharide Biosynthesis Protein SpsA, Chain A"/>
    <property type="match status" value="1"/>
</dbReference>
<dbReference type="EMBL" id="BJUV01000010">
    <property type="protein sequence ID" value="GEK82942.1"/>
    <property type="molecule type" value="Genomic_DNA"/>
</dbReference>
<dbReference type="Proteomes" id="UP000522688">
    <property type="component" value="Unassembled WGS sequence"/>
</dbReference>
<dbReference type="RefSeq" id="WP_146854105.1">
    <property type="nucleotide sequence ID" value="NZ_BAAAHR010000003.1"/>
</dbReference>
<organism evidence="2 4">
    <name type="scientific">Frigoribacterium faeni</name>
    <dbReference type="NCBI Taxonomy" id="145483"/>
    <lineage>
        <taxon>Bacteria</taxon>
        <taxon>Bacillati</taxon>
        <taxon>Actinomycetota</taxon>
        <taxon>Actinomycetes</taxon>
        <taxon>Micrococcales</taxon>
        <taxon>Microbacteriaceae</taxon>
        <taxon>Frigoribacterium</taxon>
    </lineage>
</organism>
<proteinExistence type="predicted"/>
<sequence>MVTVVLPWRPQPSRIAAFEVVRDWYAAALPDAEIRTVDSPDPVFNLAQCRNLGVAALADDEIAVIGDADTLPQREPLLTAIEAARDSGRVHLPYTEYHWLGRDGTAQAAAGTPLERCDFELVRGACSGVYVTRASSWRSHGGQDERFRGWGFEDAAWFLAHTTLLGEPPRRHEGMVFALHHQAEVREGPQYDANAALMQRYRDASVSAESMREFVFGG</sequence>
<dbReference type="OrthoDB" id="4120491at2"/>
<evidence type="ECO:0000313" key="4">
    <source>
        <dbReference type="Proteomes" id="UP000522688"/>
    </source>
</evidence>
<gene>
    <name evidence="2" type="ORF">FB463_002949</name>
    <name evidence="1" type="ORF">FFA01_12510</name>
</gene>
<dbReference type="InterPro" id="IPR029044">
    <property type="entry name" value="Nucleotide-diphossugar_trans"/>
</dbReference>
<evidence type="ECO:0000313" key="3">
    <source>
        <dbReference type="Proteomes" id="UP000321154"/>
    </source>
</evidence>
<accession>A0A7W3JKQ2</accession>
<comment type="caution">
    <text evidence="2">The sequence shown here is derived from an EMBL/GenBank/DDBJ whole genome shotgun (WGS) entry which is preliminary data.</text>
</comment>
<evidence type="ECO:0000313" key="1">
    <source>
        <dbReference type="EMBL" id="GEK82942.1"/>
    </source>
</evidence>